<sequence>MKNKRLERIIFNMKENNLEQIIITSTASIFYITGKWIEPGERLLALYINTKGDKKLFINELFPINEDLGVELQIYSDSEDPIELLASEVEENKSLGIDKEWPSHFLINLMGKKQGIKFVNGSPIVDRVRMIKDSEEIDLMREASRINDIAMNDLIRKVIPKQYTEKKACKLLGDIYEKYGTDSFSFYPLIAYGFNAAEPHHSSDNSKLKVGDSIILDIGGRTNNYCSDMTRTVFYKQASEESKKIYNIVLEANLKAIQAVKPGVRFCDIDRTARQVIEKAGYGKYFTHRTGHNIGIDVHEFPDVGGVNEMCVEEGMIFSIEPGIYINENLGVRIEDLVVVTKDGCEVLNKYPKELQIIE</sequence>
<dbReference type="InterPro" id="IPR029149">
    <property type="entry name" value="Creatin/AminoP/Spt16_N"/>
</dbReference>
<dbReference type="EMBL" id="JAPQES010000002">
    <property type="protein sequence ID" value="MCY6370770.1"/>
    <property type="molecule type" value="Genomic_DNA"/>
</dbReference>
<evidence type="ECO:0000259" key="5">
    <source>
        <dbReference type="Pfam" id="PF01321"/>
    </source>
</evidence>
<reference evidence="6" key="1">
    <citation type="submission" date="2022-12" db="EMBL/GenBank/DDBJ databases">
        <authorList>
            <person name="Wang J."/>
        </authorList>
    </citation>
    <scope>NUCLEOTIDE SEQUENCE</scope>
    <source>
        <strain evidence="6">HY-42-06</strain>
    </source>
</reference>
<keyword evidence="2" id="KW-0378">Hydrolase</keyword>
<evidence type="ECO:0000256" key="2">
    <source>
        <dbReference type="ARBA" id="ARBA00022801"/>
    </source>
</evidence>
<dbReference type="Gene3D" id="3.90.230.10">
    <property type="entry name" value="Creatinase/methionine aminopeptidase superfamily"/>
    <property type="match status" value="1"/>
</dbReference>
<dbReference type="CDD" id="cd01092">
    <property type="entry name" value="APP-like"/>
    <property type="match status" value="1"/>
</dbReference>
<proteinExistence type="inferred from homology"/>
<feature type="domain" description="Creatinase N-terminal" evidence="5">
    <location>
        <begin position="5"/>
        <end position="131"/>
    </location>
</feature>
<evidence type="ECO:0000313" key="6">
    <source>
        <dbReference type="EMBL" id="MCY6370770.1"/>
    </source>
</evidence>
<dbReference type="Proteomes" id="UP001079657">
    <property type="component" value="Unassembled WGS sequence"/>
</dbReference>
<evidence type="ECO:0000256" key="3">
    <source>
        <dbReference type="RuleBase" id="RU000590"/>
    </source>
</evidence>
<dbReference type="InterPro" id="IPR000994">
    <property type="entry name" value="Pept_M24"/>
</dbReference>
<evidence type="ECO:0000256" key="1">
    <source>
        <dbReference type="ARBA" id="ARBA00022723"/>
    </source>
</evidence>
<protein>
    <submittedName>
        <fullName evidence="6">Xaa-Pro peptidase family protein</fullName>
    </submittedName>
</protein>
<keyword evidence="7" id="KW-1185">Reference proteome</keyword>
<dbReference type="PROSITE" id="PS00491">
    <property type="entry name" value="PROLINE_PEPTIDASE"/>
    <property type="match status" value="1"/>
</dbReference>
<dbReference type="SUPFAM" id="SSF53092">
    <property type="entry name" value="Creatinase/prolidase N-terminal domain"/>
    <property type="match status" value="1"/>
</dbReference>
<gene>
    <name evidence="6" type="ORF">OXH55_09025</name>
</gene>
<evidence type="ECO:0000259" key="4">
    <source>
        <dbReference type="Pfam" id="PF00557"/>
    </source>
</evidence>
<evidence type="ECO:0000313" key="7">
    <source>
        <dbReference type="Proteomes" id="UP001079657"/>
    </source>
</evidence>
<dbReference type="RefSeq" id="WP_268049595.1">
    <property type="nucleotide sequence ID" value="NZ_JAPQES010000002.1"/>
</dbReference>
<dbReference type="InterPro" id="IPR000587">
    <property type="entry name" value="Creatinase_N"/>
</dbReference>
<dbReference type="Pfam" id="PF01321">
    <property type="entry name" value="Creatinase_N"/>
    <property type="match status" value="1"/>
</dbReference>
<accession>A0ABT4CNY3</accession>
<organism evidence="6 7">
    <name type="scientific">Clostridium ganghwense</name>
    <dbReference type="NCBI Taxonomy" id="312089"/>
    <lineage>
        <taxon>Bacteria</taxon>
        <taxon>Bacillati</taxon>
        <taxon>Bacillota</taxon>
        <taxon>Clostridia</taxon>
        <taxon>Eubacteriales</taxon>
        <taxon>Clostridiaceae</taxon>
        <taxon>Clostridium</taxon>
    </lineage>
</organism>
<dbReference type="InterPro" id="IPR001131">
    <property type="entry name" value="Peptidase_M24B_aminopep-P_CS"/>
</dbReference>
<dbReference type="InterPro" id="IPR050659">
    <property type="entry name" value="Peptidase_M24B"/>
</dbReference>
<dbReference type="PANTHER" id="PTHR46112:SF3">
    <property type="entry name" value="AMINOPEPTIDASE YPDF"/>
    <property type="match status" value="1"/>
</dbReference>
<dbReference type="Pfam" id="PF00557">
    <property type="entry name" value="Peptidase_M24"/>
    <property type="match status" value="1"/>
</dbReference>
<dbReference type="Gene3D" id="3.40.350.10">
    <property type="entry name" value="Creatinase/prolidase N-terminal domain"/>
    <property type="match status" value="1"/>
</dbReference>
<dbReference type="SUPFAM" id="SSF55920">
    <property type="entry name" value="Creatinase/aminopeptidase"/>
    <property type="match status" value="1"/>
</dbReference>
<feature type="domain" description="Peptidase M24" evidence="4">
    <location>
        <begin position="139"/>
        <end position="342"/>
    </location>
</feature>
<keyword evidence="1 3" id="KW-0479">Metal-binding</keyword>
<dbReference type="InterPro" id="IPR036005">
    <property type="entry name" value="Creatinase/aminopeptidase-like"/>
</dbReference>
<name>A0ABT4CNY3_9CLOT</name>
<comment type="similarity">
    <text evidence="3">Belongs to the peptidase M24B family.</text>
</comment>
<comment type="caution">
    <text evidence="6">The sequence shown here is derived from an EMBL/GenBank/DDBJ whole genome shotgun (WGS) entry which is preliminary data.</text>
</comment>
<dbReference type="PANTHER" id="PTHR46112">
    <property type="entry name" value="AMINOPEPTIDASE"/>
    <property type="match status" value="1"/>
</dbReference>